<organism evidence="2 3">
    <name type="scientific">Acetobacter aceti</name>
    <dbReference type="NCBI Taxonomy" id="435"/>
    <lineage>
        <taxon>Bacteria</taxon>
        <taxon>Pseudomonadati</taxon>
        <taxon>Pseudomonadota</taxon>
        <taxon>Alphaproteobacteria</taxon>
        <taxon>Acetobacterales</taxon>
        <taxon>Acetobacteraceae</taxon>
        <taxon>Acetobacter</taxon>
        <taxon>Acetobacter subgen. Acetobacter</taxon>
    </lineage>
</organism>
<dbReference type="OrthoDB" id="123261at2"/>
<evidence type="ECO:0000313" key="3">
    <source>
        <dbReference type="Proteomes" id="UP000188937"/>
    </source>
</evidence>
<dbReference type="Proteomes" id="UP000188937">
    <property type="component" value="Chromosome"/>
</dbReference>
<accession>A0A1U9KGN5</accession>
<proteinExistence type="predicted"/>
<dbReference type="PANTHER" id="PTHR40034:SF1">
    <property type="entry name" value="BSL5891 PROTEIN"/>
    <property type="match status" value="1"/>
</dbReference>
<keyword evidence="1" id="KW-1133">Transmembrane helix</keyword>
<protein>
    <recommendedName>
        <fullName evidence="4">DUF3311 domain-containing protein</fullName>
    </recommendedName>
</protein>
<dbReference type="KEGG" id="aace:A0U92_09370"/>
<evidence type="ECO:0000256" key="1">
    <source>
        <dbReference type="SAM" id="Phobius"/>
    </source>
</evidence>
<dbReference type="EMBL" id="CP014692">
    <property type="protein sequence ID" value="AQS84950.1"/>
    <property type="molecule type" value="Genomic_DNA"/>
</dbReference>
<dbReference type="PANTHER" id="PTHR40034">
    <property type="entry name" value="BSL5891 PROTEIN"/>
    <property type="match status" value="1"/>
</dbReference>
<sequence>MKIFNILLIAPFVGLLWVPFYNHQTPMLLGFPFFYWYQFAWVPVTSVLIWLAWKKGAQS</sequence>
<dbReference type="Pfam" id="PF11755">
    <property type="entry name" value="DUF3311"/>
    <property type="match status" value="1"/>
</dbReference>
<keyword evidence="1" id="KW-0472">Membrane</keyword>
<dbReference type="AlphaFoldDB" id="A0A1U9KGN5"/>
<dbReference type="InterPro" id="IPR021741">
    <property type="entry name" value="DUF3311"/>
</dbReference>
<dbReference type="RefSeq" id="WP_077812994.1">
    <property type="nucleotide sequence ID" value="NZ_CP014692.1"/>
</dbReference>
<keyword evidence="1" id="KW-0812">Transmembrane</keyword>
<feature type="transmembrane region" description="Helical" evidence="1">
    <location>
        <begin position="5"/>
        <end position="22"/>
    </location>
</feature>
<feature type="transmembrane region" description="Helical" evidence="1">
    <location>
        <begin position="34"/>
        <end position="53"/>
    </location>
</feature>
<evidence type="ECO:0008006" key="4">
    <source>
        <dbReference type="Google" id="ProtNLM"/>
    </source>
</evidence>
<dbReference type="STRING" id="435.A0U92_09370"/>
<dbReference type="eggNOG" id="ENOG5033A73">
    <property type="taxonomic scope" value="Bacteria"/>
</dbReference>
<keyword evidence="3" id="KW-1185">Reference proteome</keyword>
<name>A0A1U9KGN5_ACEAC</name>
<evidence type="ECO:0000313" key="2">
    <source>
        <dbReference type="EMBL" id="AQS84950.1"/>
    </source>
</evidence>
<reference evidence="2 3" key="1">
    <citation type="submission" date="2016-03" db="EMBL/GenBank/DDBJ databases">
        <title>Acetic acid bacteria sequencing.</title>
        <authorList>
            <person name="Brandt J."/>
            <person name="Jakob F."/>
            <person name="Vogel R.F."/>
        </authorList>
    </citation>
    <scope>NUCLEOTIDE SEQUENCE [LARGE SCALE GENOMIC DNA]</scope>
    <source>
        <strain evidence="2 3">TMW2.1153</strain>
    </source>
</reference>
<gene>
    <name evidence="2" type="ORF">A0U92_09370</name>
</gene>